<evidence type="ECO:0000256" key="2">
    <source>
        <dbReference type="ARBA" id="ARBA00023136"/>
    </source>
</evidence>
<feature type="domain" description="TonB-dependent receptor-like beta-barrel" evidence="6">
    <location>
        <begin position="474"/>
        <end position="974"/>
    </location>
</feature>
<dbReference type="InterPro" id="IPR010104">
    <property type="entry name" value="TonB_rcpt_bac"/>
</dbReference>
<evidence type="ECO:0000313" key="8">
    <source>
        <dbReference type="EMBL" id="EGF89313.1"/>
    </source>
</evidence>
<dbReference type="Gene3D" id="2.40.170.20">
    <property type="entry name" value="TonB-dependent receptor, beta-barrel domain"/>
    <property type="match status" value="1"/>
</dbReference>
<reference evidence="9" key="1">
    <citation type="submission" date="2011-03" db="EMBL/GenBank/DDBJ databases">
        <title>Draft genome sequence of Brevundimonas diminuta.</title>
        <authorList>
            <person name="Brown P.J.B."/>
            <person name="Buechlein A."/>
            <person name="Hemmerich C."/>
            <person name="Brun Y.V."/>
        </authorList>
    </citation>
    <scope>NUCLEOTIDE SEQUENCE [LARGE SCALE GENOMIC DNA]</scope>
    <source>
        <strain evidence="9">C19</strain>
    </source>
</reference>
<dbReference type="SUPFAM" id="SSF56935">
    <property type="entry name" value="Porins"/>
    <property type="match status" value="1"/>
</dbReference>
<name>F4QU13_9CAUL</name>
<dbReference type="AlphaFoldDB" id="F4QU13"/>
<dbReference type="InterPro" id="IPR012910">
    <property type="entry name" value="Plug_dom"/>
</dbReference>
<dbReference type="RefSeq" id="WP_006275434.1">
    <property type="nucleotide sequence ID" value="NZ_GL883081.1"/>
</dbReference>
<evidence type="ECO:0000256" key="4">
    <source>
        <dbReference type="RuleBase" id="RU003357"/>
    </source>
</evidence>
<dbReference type="Gene3D" id="2.170.130.10">
    <property type="entry name" value="TonB-dependent receptor, plug domain"/>
    <property type="match status" value="1"/>
</dbReference>
<feature type="domain" description="TonB-dependent receptor plug" evidence="7">
    <location>
        <begin position="73"/>
        <end position="164"/>
    </location>
</feature>
<dbReference type="eggNOG" id="COG1629">
    <property type="taxonomic scope" value="Bacteria"/>
</dbReference>
<feature type="chain" id="PRO_5003314483" evidence="5">
    <location>
        <begin position="38"/>
        <end position="1007"/>
    </location>
</feature>
<gene>
    <name evidence="8" type="ORF">ABI_46620</name>
</gene>
<accession>F4QU13</accession>
<protein>
    <submittedName>
        <fullName evidence="8">TonB-dependent receptor family protein</fullName>
    </submittedName>
</protein>
<keyword evidence="5" id="KW-0732">Signal</keyword>
<evidence type="ECO:0000259" key="6">
    <source>
        <dbReference type="Pfam" id="PF00593"/>
    </source>
</evidence>
<keyword evidence="4" id="KW-0798">TonB box</keyword>
<comment type="similarity">
    <text evidence="4">Belongs to the TonB-dependent receptor family.</text>
</comment>
<keyword evidence="2 4" id="KW-0472">Membrane</keyword>
<dbReference type="Proteomes" id="UP000006512">
    <property type="component" value="Unassembled WGS sequence"/>
</dbReference>
<feature type="signal peptide" evidence="5">
    <location>
        <begin position="1"/>
        <end position="37"/>
    </location>
</feature>
<dbReference type="InterPro" id="IPR036942">
    <property type="entry name" value="Beta-barrel_TonB_sf"/>
</dbReference>
<dbReference type="Pfam" id="PF00593">
    <property type="entry name" value="TonB_dep_Rec_b-barrel"/>
    <property type="match status" value="1"/>
</dbReference>
<evidence type="ECO:0000256" key="3">
    <source>
        <dbReference type="ARBA" id="ARBA00023237"/>
    </source>
</evidence>
<dbReference type="PANTHER" id="PTHR40980">
    <property type="entry name" value="PLUG DOMAIN-CONTAINING PROTEIN"/>
    <property type="match status" value="1"/>
</dbReference>
<evidence type="ECO:0000256" key="5">
    <source>
        <dbReference type="SAM" id="SignalP"/>
    </source>
</evidence>
<proteinExistence type="inferred from homology"/>
<keyword evidence="8" id="KW-0675">Receptor</keyword>
<evidence type="ECO:0000313" key="9">
    <source>
        <dbReference type="Proteomes" id="UP000006512"/>
    </source>
</evidence>
<dbReference type="EMBL" id="GL883081">
    <property type="protein sequence ID" value="EGF89313.1"/>
    <property type="molecule type" value="Genomic_DNA"/>
</dbReference>
<dbReference type="Pfam" id="PF07715">
    <property type="entry name" value="Plug"/>
    <property type="match status" value="1"/>
</dbReference>
<comment type="subcellular location">
    <subcellularLocation>
        <location evidence="1 4">Cell outer membrane</location>
    </subcellularLocation>
</comment>
<dbReference type="NCBIfam" id="TIGR01782">
    <property type="entry name" value="TonB-Xanth-Caul"/>
    <property type="match status" value="1"/>
</dbReference>
<evidence type="ECO:0000259" key="7">
    <source>
        <dbReference type="Pfam" id="PF07715"/>
    </source>
</evidence>
<sequence length="1007" mass="110406">MLLENILIKPAYCAKAWKLALLGGSMLIAGLHTTAYAQDVAAPSAADEVIVVTGFKKSYADAVRSKKQNIEITDGISSDGLGRFPDLNVGEALQRIPGVQINREAEGRNATINLRGMPGSYARTTLNGVAFAAPPSLANDQGSPLGAFNSDIFSAFVIEKSPMANAQSGGLSGNVDMQIAPALSRTDGGMVKVSAEYNELGGSVAPAMTIGYNKHLSTDLAVFATVAYKKEDFRRDTLRYNGYSRLTPGLTGLSAADFAMTYGQYYSASPCPSSGSFCRSLSDVLGTSAYNTSATGTKGNTGVYALDAIRQYTRENKGDLVTATAGIEWKPNDNTKMGIIGYYSERDLPKTTQYFLINAVWDGAGTITPSGTPAQMSDGRWLYETATYNNFPAKSSTRLYSQHQQAQGFVANLDWSNDLWKVNFVVAGSKGSNSSLETELDLQTNPVSGGTNGISGTLTTGFGELDGFAYSVTPTPQNQIFNNGWTWQGPNGDPEGYLRSNGLYYLNISGSESFADQSVTSAQVDIERHLDFGPVTALKGGLRLEKNQFKSHGFRNMAFGAQLQNITSDMLYTPDFVDDFMNGDAKISKNWQVIDAERFIDAVTPVDIYQGGGLTTRGFNILYRDGAFADNNYETENALTQAYIQVKYDTEVLGHRLRGNIGTRYEATDNTIDSLDVIRPFTGVAGSLSDFKWQRIENKYHYWLPSAIFALDLKDDLMLRGAYYKTYVRPQDRQFSPVTRISQRLINSQQTTPNMTVYDASVRIGNNKLQPYLADSVDVSLEWYNRPGGLLAVAYFRKVITGRIVGTSDPAILCPSDGSTWGFGPLSWDGQYCTATSLGTSNSTTRVFASGNYNLDRETTVEGWEFNIQQNLDFLPGFWKNFGGNFNYAYTDSKSPAIAPFPGISKHTANLIGYYETPKFGIRAVYNYRTDYPLNANGTYTGGARSVKARGQLDLSASYNLTDRFALSLDAYNVTNEKRYEYENDLRVVRWIDYDGRSVTVSLRGTF</sequence>
<dbReference type="InterPro" id="IPR000531">
    <property type="entry name" value="Beta-barrel_TonB"/>
</dbReference>
<dbReference type="HOGENOM" id="CLU_006935_2_0_5"/>
<organism evidence="8 9">
    <name type="scientific">Asticcacaulis biprosthecium C19</name>
    <dbReference type="NCBI Taxonomy" id="715226"/>
    <lineage>
        <taxon>Bacteria</taxon>
        <taxon>Pseudomonadati</taxon>
        <taxon>Pseudomonadota</taxon>
        <taxon>Alphaproteobacteria</taxon>
        <taxon>Caulobacterales</taxon>
        <taxon>Caulobacteraceae</taxon>
        <taxon>Asticcacaulis</taxon>
    </lineage>
</organism>
<dbReference type="eggNOG" id="COG4771">
    <property type="taxonomic scope" value="Bacteria"/>
</dbReference>
<dbReference type="STRING" id="715226.ABI_46620"/>
<dbReference type="PANTHER" id="PTHR40980:SF4">
    <property type="entry name" value="TONB-DEPENDENT RECEPTOR-LIKE BETA-BARREL DOMAIN-CONTAINING PROTEIN"/>
    <property type="match status" value="1"/>
</dbReference>
<keyword evidence="9" id="KW-1185">Reference proteome</keyword>
<keyword evidence="3" id="KW-0998">Cell outer membrane</keyword>
<dbReference type="InterPro" id="IPR037066">
    <property type="entry name" value="Plug_dom_sf"/>
</dbReference>
<dbReference type="GO" id="GO:0009279">
    <property type="term" value="C:cell outer membrane"/>
    <property type="evidence" value="ECO:0007669"/>
    <property type="project" value="UniProtKB-SubCell"/>
</dbReference>
<evidence type="ECO:0000256" key="1">
    <source>
        <dbReference type="ARBA" id="ARBA00004442"/>
    </source>
</evidence>